<dbReference type="InterPro" id="IPR050109">
    <property type="entry name" value="HTH-type_TetR-like_transc_reg"/>
</dbReference>
<dbReference type="GO" id="GO:0003700">
    <property type="term" value="F:DNA-binding transcription factor activity"/>
    <property type="evidence" value="ECO:0007669"/>
    <property type="project" value="TreeGrafter"/>
</dbReference>
<dbReference type="SUPFAM" id="SSF48498">
    <property type="entry name" value="Tetracyclin repressor-like, C-terminal domain"/>
    <property type="match status" value="1"/>
</dbReference>
<dbReference type="EMBL" id="FNVA01000007">
    <property type="protein sequence ID" value="SEG60890.1"/>
    <property type="molecule type" value="Genomic_DNA"/>
</dbReference>
<dbReference type="Pfam" id="PF13305">
    <property type="entry name" value="TetR_C_33"/>
    <property type="match status" value="1"/>
</dbReference>
<feature type="compositionally biased region" description="Basic residues" evidence="5">
    <location>
        <begin position="1"/>
        <end position="10"/>
    </location>
</feature>
<evidence type="ECO:0000256" key="2">
    <source>
        <dbReference type="ARBA" id="ARBA00023125"/>
    </source>
</evidence>
<feature type="compositionally biased region" description="Polar residues" evidence="5">
    <location>
        <begin position="11"/>
        <end position="25"/>
    </location>
</feature>
<proteinExistence type="predicted"/>
<sequence length="223" mass="24805">MSAQAAKKRTSTPTKPTVAKSTAPRTRSAPAYHHGDLPKTLKLAALEVLSGPEAHLLSFRDLARRLGVTTAAPYHHFKDRTTLLVALAIDGYKLLYDDFLQAAQESEQYADRIRSLTLAYLGFARRERGYYAAMFLPEVSAASSPELKSAANLSFDLIRDLIAEHRPDLTREQASERTVSIWSFLHGMIVLSAAGPLSRRLPRKEQDRFAVESIERWLGSDPA</sequence>
<keyword evidence="2 4" id="KW-0238">DNA-binding</keyword>
<evidence type="ECO:0000313" key="7">
    <source>
        <dbReference type="EMBL" id="SEG60890.1"/>
    </source>
</evidence>
<evidence type="ECO:0000256" key="5">
    <source>
        <dbReference type="SAM" id="MobiDB-lite"/>
    </source>
</evidence>
<feature type="region of interest" description="Disordered" evidence="5">
    <location>
        <begin position="1"/>
        <end position="34"/>
    </location>
</feature>
<keyword evidence="8" id="KW-1185">Reference proteome</keyword>
<dbReference type="Pfam" id="PF00440">
    <property type="entry name" value="TetR_N"/>
    <property type="match status" value="1"/>
</dbReference>
<dbReference type="PANTHER" id="PTHR30055:SF220">
    <property type="entry name" value="TETR-FAMILY REGULATORY PROTEIN"/>
    <property type="match status" value="1"/>
</dbReference>
<accession>A0A1H6BJK4</accession>
<evidence type="ECO:0000256" key="4">
    <source>
        <dbReference type="PROSITE-ProRule" id="PRU00335"/>
    </source>
</evidence>
<evidence type="ECO:0000256" key="1">
    <source>
        <dbReference type="ARBA" id="ARBA00023015"/>
    </source>
</evidence>
<dbReference type="InterPro" id="IPR001647">
    <property type="entry name" value="HTH_TetR"/>
</dbReference>
<dbReference type="PANTHER" id="PTHR30055">
    <property type="entry name" value="HTH-TYPE TRANSCRIPTIONAL REGULATOR RUTR"/>
    <property type="match status" value="1"/>
</dbReference>
<dbReference type="GO" id="GO:0000976">
    <property type="term" value="F:transcription cis-regulatory region binding"/>
    <property type="evidence" value="ECO:0007669"/>
    <property type="project" value="TreeGrafter"/>
</dbReference>
<dbReference type="InterPro" id="IPR009057">
    <property type="entry name" value="Homeodomain-like_sf"/>
</dbReference>
<gene>
    <name evidence="7" type="ORF">SAMN05421819_3761</name>
</gene>
<name>A0A1H6BJK4_9BACT</name>
<evidence type="ECO:0000313" key="8">
    <source>
        <dbReference type="Proteomes" id="UP000236728"/>
    </source>
</evidence>
<reference evidence="7 8" key="1">
    <citation type="submission" date="2016-10" db="EMBL/GenBank/DDBJ databases">
        <authorList>
            <person name="de Groot N.N."/>
        </authorList>
    </citation>
    <scope>NUCLEOTIDE SEQUENCE [LARGE SCALE GENOMIC DNA]</scope>
    <source>
        <strain evidence="7 8">DSM 22489</strain>
    </source>
</reference>
<dbReference type="OrthoDB" id="9179041at2"/>
<keyword evidence="3" id="KW-0804">Transcription</keyword>
<dbReference type="SUPFAM" id="SSF46689">
    <property type="entry name" value="Homeodomain-like"/>
    <property type="match status" value="1"/>
</dbReference>
<protein>
    <submittedName>
        <fullName evidence="7">Transcriptional regulator, TetR family</fullName>
    </submittedName>
</protein>
<dbReference type="InterPro" id="IPR036271">
    <property type="entry name" value="Tet_transcr_reg_TetR-rel_C_sf"/>
</dbReference>
<feature type="DNA-binding region" description="H-T-H motif" evidence="4">
    <location>
        <begin position="58"/>
        <end position="77"/>
    </location>
</feature>
<dbReference type="InterPro" id="IPR025996">
    <property type="entry name" value="MT1864/Rv1816-like_C"/>
</dbReference>
<dbReference type="AlphaFoldDB" id="A0A1H6BJK4"/>
<keyword evidence="1" id="KW-0805">Transcription regulation</keyword>
<evidence type="ECO:0000259" key="6">
    <source>
        <dbReference type="PROSITE" id="PS50977"/>
    </source>
</evidence>
<dbReference type="Gene3D" id="1.10.357.10">
    <property type="entry name" value="Tetracycline Repressor, domain 2"/>
    <property type="match status" value="1"/>
</dbReference>
<evidence type="ECO:0000256" key="3">
    <source>
        <dbReference type="ARBA" id="ARBA00023163"/>
    </source>
</evidence>
<dbReference type="PROSITE" id="PS50977">
    <property type="entry name" value="HTH_TETR_2"/>
    <property type="match status" value="1"/>
</dbReference>
<organism evidence="7 8">
    <name type="scientific">Bryocella elongata</name>
    <dbReference type="NCBI Taxonomy" id="863522"/>
    <lineage>
        <taxon>Bacteria</taxon>
        <taxon>Pseudomonadati</taxon>
        <taxon>Acidobacteriota</taxon>
        <taxon>Terriglobia</taxon>
        <taxon>Terriglobales</taxon>
        <taxon>Acidobacteriaceae</taxon>
        <taxon>Bryocella</taxon>
    </lineage>
</organism>
<dbReference type="Proteomes" id="UP000236728">
    <property type="component" value="Unassembled WGS sequence"/>
</dbReference>
<feature type="domain" description="HTH tetR-type" evidence="6">
    <location>
        <begin position="35"/>
        <end position="95"/>
    </location>
</feature>
<dbReference type="RefSeq" id="WP_103934619.1">
    <property type="nucleotide sequence ID" value="NZ_FNVA01000007.1"/>
</dbReference>